<sequence>MSQVNGCNSAHEKWPHLRSTWPVSSSKVSNTGRATSCGQANNASRLTAKATGAHRARRRTCPTTSTYKDRATYSSAPNESCIVYDQISHSPIAVGGAEIHQPSSLEIDCTSLPRNYRLPEFILFFADGHTYSIEDIGRFMA</sequence>
<evidence type="ECO:0000313" key="2">
    <source>
        <dbReference type="EMBL" id="CAB4303261.1"/>
    </source>
</evidence>
<evidence type="ECO:0000256" key="1">
    <source>
        <dbReference type="SAM" id="MobiDB-lite"/>
    </source>
</evidence>
<dbReference type="EMBL" id="CAEKKB010000003">
    <property type="protein sequence ID" value="CAB4303261.1"/>
    <property type="molecule type" value="Genomic_DNA"/>
</dbReference>
<proteinExistence type="predicted"/>
<gene>
    <name evidence="2" type="ORF">ORAREDHAP_LOCUS19331</name>
</gene>
<dbReference type="OrthoDB" id="1166206at2759"/>
<feature type="compositionally biased region" description="Polar residues" evidence="1">
    <location>
        <begin position="21"/>
        <end position="45"/>
    </location>
</feature>
<dbReference type="AlphaFoldDB" id="A0A6J5WSD1"/>
<reference evidence="3" key="1">
    <citation type="journal article" date="2020" name="Genome Biol.">
        <title>Gamete binning: chromosome-level and haplotype-resolved genome assembly enabled by high-throughput single-cell sequencing of gamete genomes.</title>
        <authorList>
            <person name="Campoy J.A."/>
            <person name="Sun H."/>
            <person name="Goel M."/>
            <person name="Jiao W.-B."/>
            <person name="Folz-Donahue K."/>
            <person name="Wang N."/>
            <person name="Rubio M."/>
            <person name="Liu C."/>
            <person name="Kukat C."/>
            <person name="Ruiz D."/>
            <person name="Huettel B."/>
            <person name="Schneeberger K."/>
        </authorList>
    </citation>
    <scope>NUCLEOTIDE SEQUENCE [LARGE SCALE GENOMIC DNA]</scope>
    <source>
        <strain evidence="3">cv. Rojo Pasion</strain>
    </source>
</reference>
<keyword evidence="3" id="KW-1185">Reference proteome</keyword>
<name>A0A6J5WSD1_PRUAR</name>
<feature type="region of interest" description="Disordered" evidence="1">
    <location>
        <begin position="21"/>
        <end position="63"/>
    </location>
</feature>
<dbReference type="Proteomes" id="UP000507245">
    <property type="component" value="Unassembled WGS sequence"/>
</dbReference>
<protein>
    <submittedName>
        <fullName evidence="2">Uncharacterized protein</fullName>
    </submittedName>
</protein>
<accession>A0A6J5WSD1</accession>
<evidence type="ECO:0000313" key="3">
    <source>
        <dbReference type="Proteomes" id="UP000507245"/>
    </source>
</evidence>
<organism evidence="2 3">
    <name type="scientific">Prunus armeniaca</name>
    <name type="common">Apricot</name>
    <name type="synonym">Armeniaca vulgaris</name>
    <dbReference type="NCBI Taxonomy" id="36596"/>
    <lineage>
        <taxon>Eukaryota</taxon>
        <taxon>Viridiplantae</taxon>
        <taxon>Streptophyta</taxon>
        <taxon>Embryophyta</taxon>
        <taxon>Tracheophyta</taxon>
        <taxon>Spermatophyta</taxon>
        <taxon>Magnoliopsida</taxon>
        <taxon>eudicotyledons</taxon>
        <taxon>Gunneridae</taxon>
        <taxon>Pentapetalae</taxon>
        <taxon>rosids</taxon>
        <taxon>fabids</taxon>
        <taxon>Rosales</taxon>
        <taxon>Rosaceae</taxon>
        <taxon>Amygdaloideae</taxon>
        <taxon>Amygdaleae</taxon>
        <taxon>Prunus</taxon>
    </lineage>
</organism>